<evidence type="ECO:0000313" key="2">
    <source>
        <dbReference type="Proteomes" id="UP000001194"/>
    </source>
</evidence>
<dbReference type="GeneID" id="6083148"/>
<proteinExistence type="predicted"/>
<organism evidence="2">
    <name type="scientific">Laccaria bicolor (strain S238N-H82 / ATCC MYA-4686)</name>
    <name type="common">Bicoloured deceiver</name>
    <name type="synonym">Laccaria laccata var. bicolor</name>
    <dbReference type="NCBI Taxonomy" id="486041"/>
    <lineage>
        <taxon>Eukaryota</taxon>
        <taxon>Fungi</taxon>
        <taxon>Dikarya</taxon>
        <taxon>Basidiomycota</taxon>
        <taxon>Agaricomycotina</taxon>
        <taxon>Agaricomycetes</taxon>
        <taxon>Agaricomycetidae</taxon>
        <taxon>Agaricales</taxon>
        <taxon>Agaricineae</taxon>
        <taxon>Hydnangiaceae</taxon>
        <taxon>Laccaria</taxon>
    </lineage>
</organism>
<evidence type="ECO:0000313" key="1">
    <source>
        <dbReference type="EMBL" id="EDR01885.1"/>
    </source>
</evidence>
<dbReference type="OrthoDB" id="3252425at2759"/>
<dbReference type="EMBL" id="DS547135">
    <property type="protein sequence ID" value="EDR01885.1"/>
    <property type="molecule type" value="Genomic_DNA"/>
</dbReference>
<dbReference type="Proteomes" id="UP000001194">
    <property type="component" value="Unassembled WGS sequence"/>
</dbReference>
<protein>
    <submittedName>
        <fullName evidence="1">Predicted protein</fullName>
    </submittedName>
</protein>
<dbReference type="InParanoid" id="B0DU47"/>
<keyword evidence="2" id="KW-1185">Reference proteome</keyword>
<dbReference type="RefSeq" id="XP_001887495.1">
    <property type="nucleotide sequence ID" value="XM_001887460.1"/>
</dbReference>
<dbReference type="SUPFAM" id="SSF53098">
    <property type="entry name" value="Ribonuclease H-like"/>
    <property type="match status" value="1"/>
</dbReference>
<gene>
    <name evidence="1" type="ORF">LACBIDRAFT_310333</name>
</gene>
<dbReference type="AlphaFoldDB" id="B0DU47"/>
<sequence length="167" mass="19151">MPRDVRTRWNSTYDMLSFSLQYRKAIEHVTSDLKNDLRKYELTDTEWIIASELTKTLQVTCCFQSHSHTTIPIPRFGSFLTCSSRGWVPTGLPVLLPKLKAMLDEEWMIRRNKSCVMHVTSHLGTRTSSPNLCIPAPLLMLMRPIPSGHFTFLTYHSLSPCAPFPQP</sequence>
<dbReference type="InterPro" id="IPR012337">
    <property type="entry name" value="RNaseH-like_sf"/>
</dbReference>
<accession>B0DU47</accession>
<dbReference type="KEGG" id="lbc:LACBIDRAFT_310333"/>
<dbReference type="HOGENOM" id="CLU_1594829_0_0_1"/>
<reference evidence="1 2" key="1">
    <citation type="journal article" date="2008" name="Nature">
        <title>The genome of Laccaria bicolor provides insights into mycorrhizal symbiosis.</title>
        <authorList>
            <person name="Martin F."/>
            <person name="Aerts A."/>
            <person name="Ahren D."/>
            <person name="Brun A."/>
            <person name="Danchin E.G.J."/>
            <person name="Duchaussoy F."/>
            <person name="Gibon J."/>
            <person name="Kohler A."/>
            <person name="Lindquist E."/>
            <person name="Pereda V."/>
            <person name="Salamov A."/>
            <person name="Shapiro H.J."/>
            <person name="Wuyts J."/>
            <person name="Blaudez D."/>
            <person name="Buee M."/>
            <person name="Brokstein P."/>
            <person name="Canbaeck B."/>
            <person name="Cohen D."/>
            <person name="Courty P.E."/>
            <person name="Coutinho P.M."/>
            <person name="Delaruelle C."/>
            <person name="Detter J.C."/>
            <person name="Deveau A."/>
            <person name="DiFazio S."/>
            <person name="Duplessis S."/>
            <person name="Fraissinet-Tachet L."/>
            <person name="Lucic E."/>
            <person name="Frey-Klett P."/>
            <person name="Fourrey C."/>
            <person name="Feussner I."/>
            <person name="Gay G."/>
            <person name="Grimwood J."/>
            <person name="Hoegger P.J."/>
            <person name="Jain P."/>
            <person name="Kilaru S."/>
            <person name="Labbe J."/>
            <person name="Lin Y.C."/>
            <person name="Legue V."/>
            <person name="Le Tacon F."/>
            <person name="Marmeisse R."/>
            <person name="Melayah D."/>
            <person name="Montanini B."/>
            <person name="Muratet M."/>
            <person name="Nehls U."/>
            <person name="Niculita-Hirzel H."/>
            <person name="Oudot-Le Secq M.P."/>
            <person name="Peter M."/>
            <person name="Quesneville H."/>
            <person name="Rajashekar B."/>
            <person name="Reich M."/>
            <person name="Rouhier N."/>
            <person name="Schmutz J."/>
            <person name="Yin T."/>
            <person name="Chalot M."/>
            <person name="Henrissat B."/>
            <person name="Kuees U."/>
            <person name="Lucas S."/>
            <person name="Van de Peer Y."/>
            <person name="Podila G.K."/>
            <person name="Polle A."/>
            <person name="Pukkila P.J."/>
            <person name="Richardson P.M."/>
            <person name="Rouze P."/>
            <person name="Sanders I.R."/>
            <person name="Stajich J.E."/>
            <person name="Tunlid A."/>
            <person name="Tuskan G."/>
            <person name="Grigoriev I.V."/>
        </authorList>
    </citation>
    <scope>NUCLEOTIDE SEQUENCE [LARGE SCALE GENOMIC DNA]</scope>
    <source>
        <strain evidence="2">S238N-H82 / ATCC MYA-4686</strain>
    </source>
</reference>
<name>B0DU47_LACBS</name>